<dbReference type="GO" id="GO:0005085">
    <property type="term" value="F:guanyl-nucleotide exchange factor activity"/>
    <property type="evidence" value="ECO:0007669"/>
    <property type="project" value="InterPro"/>
</dbReference>
<feature type="domain" description="Ig-like" evidence="29">
    <location>
        <begin position="1895"/>
        <end position="1981"/>
    </location>
</feature>
<dbReference type="InterPro" id="IPR003598">
    <property type="entry name" value="Ig_sub2"/>
</dbReference>
<feature type="domain" description="Ig-like" evidence="29">
    <location>
        <begin position="2879"/>
        <end position="2961"/>
    </location>
</feature>
<dbReference type="PROSITE" id="PS50096">
    <property type="entry name" value="IQ"/>
    <property type="match status" value="1"/>
</dbReference>
<name>A0A7J8FM43_ROUAE</name>
<dbReference type="FunFam" id="2.60.40.10:FF:000380">
    <property type="entry name" value="obscurin isoform X3"/>
    <property type="match status" value="1"/>
</dbReference>
<feature type="domain" description="Ig-like" evidence="29">
    <location>
        <begin position="1251"/>
        <end position="1329"/>
    </location>
</feature>
<dbReference type="InterPro" id="IPR035526">
    <property type="entry name" value="Obscurin_SH3"/>
</dbReference>
<evidence type="ECO:0000256" key="9">
    <source>
        <dbReference type="ARBA" id="ARBA00022553"/>
    </source>
</evidence>
<feature type="domain" description="Ig-like" evidence="29">
    <location>
        <begin position="3415"/>
        <end position="3497"/>
    </location>
</feature>
<evidence type="ECO:0000256" key="8">
    <source>
        <dbReference type="ARBA" id="ARBA00022527"/>
    </source>
</evidence>
<dbReference type="Proteomes" id="UP000593571">
    <property type="component" value="Unassembled WGS sequence"/>
</dbReference>
<evidence type="ECO:0000256" key="3">
    <source>
        <dbReference type="ARBA" id="ARBA00004496"/>
    </source>
</evidence>
<dbReference type="FunFam" id="2.60.40.10:FF:000872">
    <property type="entry name" value="Obscurin, cytoskeletal calmodulin and titin-interacting RhoGEF"/>
    <property type="match status" value="1"/>
</dbReference>
<feature type="domain" description="Ig-like" evidence="29">
    <location>
        <begin position="3237"/>
        <end position="3321"/>
    </location>
</feature>
<dbReference type="SMART" id="SM00060">
    <property type="entry name" value="FN3"/>
    <property type="match status" value="2"/>
</dbReference>
<evidence type="ECO:0000256" key="15">
    <source>
        <dbReference type="ARBA" id="ARBA00022840"/>
    </source>
</evidence>
<dbReference type="InterPro" id="IPR035899">
    <property type="entry name" value="DBL_dom_sf"/>
</dbReference>
<feature type="domain" description="Ig-like" evidence="29">
    <location>
        <begin position="6154"/>
        <end position="6244"/>
    </location>
</feature>
<dbReference type="FunFam" id="2.30.30.40:FF:000124">
    <property type="entry name" value="obscurin isoform X2"/>
    <property type="match status" value="1"/>
</dbReference>
<feature type="region of interest" description="Disordered" evidence="25">
    <location>
        <begin position="6409"/>
        <end position="6438"/>
    </location>
</feature>
<evidence type="ECO:0000256" key="22">
    <source>
        <dbReference type="ARBA" id="ARBA00048679"/>
    </source>
</evidence>
<keyword evidence="20" id="KW-0393">Immunoglobulin domain</keyword>
<dbReference type="InterPro" id="IPR055251">
    <property type="entry name" value="SOS1_NGEF_PH"/>
</dbReference>
<dbReference type="InterPro" id="IPR000219">
    <property type="entry name" value="DH_dom"/>
</dbReference>
<dbReference type="Pfam" id="PF00041">
    <property type="entry name" value="fn3"/>
    <property type="match status" value="2"/>
</dbReference>
<dbReference type="FunFam" id="2.60.40.10:FF:000965">
    <property type="entry name" value="Obscurin, cytoskeletal calmodulin and titin-interacting RhoGEF"/>
    <property type="match status" value="1"/>
</dbReference>
<dbReference type="SUPFAM" id="SSF50729">
    <property type="entry name" value="PH domain-like"/>
    <property type="match status" value="1"/>
</dbReference>
<dbReference type="FunFam" id="2.60.40.10:FF:001214">
    <property type="entry name" value="Obscurin, cytoskeletal calmodulin and titin-interacting RhoGEF"/>
    <property type="match status" value="1"/>
</dbReference>
<feature type="domain" description="Ig-like" evidence="29">
    <location>
        <begin position="3502"/>
        <end position="3585"/>
    </location>
</feature>
<dbReference type="Pfam" id="PF07679">
    <property type="entry name" value="I-set"/>
    <property type="match status" value="49"/>
</dbReference>
<feature type="domain" description="PH" evidence="27">
    <location>
        <begin position="5941"/>
        <end position="6050"/>
    </location>
</feature>
<evidence type="ECO:0000313" key="31">
    <source>
        <dbReference type="EMBL" id="KAF6448222.1"/>
    </source>
</evidence>
<feature type="domain" description="Ig-like" evidence="29">
    <location>
        <begin position="3148"/>
        <end position="3222"/>
    </location>
</feature>
<dbReference type="FunFam" id="2.60.40.10:FF:000421">
    <property type="entry name" value="LOW QUALITY PROTEIN: obscurin"/>
    <property type="match status" value="2"/>
</dbReference>
<dbReference type="PROSITE" id="PS50853">
    <property type="entry name" value="FN3"/>
    <property type="match status" value="2"/>
</dbReference>
<evidence type="ECO:0000256" key="4">
    <source>
        <dbReference type="ARBA" id="ARBA00006692"/>
    </source>
</evidence>
<feature type="domain" description="Ig-like" evidence="29">
    <location>
        <begin position="4300"/>
        <end position="4389"/>
    </location>
</feature>
<dbReference type="FunFam" id="2.60.40.10:FF:000989">
    <property type="entry name" value="Obscurin, cytoskeletal calmodulin and titin-interacting RhoGEF"/>
    <property type="match status" value="1"/>
</dbReference>
<evidence type="ECO:0000259" key="30">
    <source>
        <dbReference type="PROSITE" id="PS50853"/>
    </source>
</evidence>
<evidence type="ECO:0000256" key="2">
    <source>
        <dbReference type="ARBA" id="ARBA00004123"/>
    </source>
</evidence>
<comment type="similarity">
    <text evidence="4">Belongs to the protein kinase superfamily. CAMK Ser/Thr protein kinase family.</text>
</comment>
<comment type="subcellular location">
    <subcellularLocation>
        <location evidence="3">Cytoplasm</location>
    </subcellularLocation>
    <subcellularLocation>
        <location evidence="2">Nucleus</location>
    </subcellularLocation>
</comment>
<evidence type="ECO:0000256" key="20">
    <source>
        <dbReference type="ARBA" id="ARBA00023319"/>
    </source>
</evidence>
<dbReference type="FunFam" id="2.60.40.10:FF:000917">
    <property type="entry name" value="Obscurin, cytoskeletal calmodulin and titin-interacting RhoGEF"/>
    <property type="match status" value="1"/>
</dbReference>
<dbReference type="SMART" id="SM00409">
    <property type="entry name" value="IG"/>
    <property type="match status" value="55"/>
</dbReference>
<evidence type="ECO:0000259" key="27">
    <source>
        <dbReference type="PROSITE" id="PS50003"/>
    </source>
</evidence>
<evidence type="ECO:0000256" key="18">
    <source>
        <dbReference type="ARBA" id="ARBA00023157"/>
    </source>
</evidence>
<feature type="domain" description="Ig-like" evidence="29">
    <location>
        <begin position="5305"/>
        <end position="5394"/>
    </location>
</feature>
<dbReference type="Gene3D" id="2.30.29.30">
    <property type="entry name" value="Pleckstrin-homology domain (PH domain)/Phosphotyrosine-binding domain (PTB)"/>
    <property type="match status" value="1"/>
</dbReference>
<dbReference type="SMART" id="SM00325">
    <property type="entry name" value="RhoGEF"/>
    <property type="match status" value="1"/>
</dbReference>
<feature type="domain" description="Ig-like" evidence="29">
    <location>
        <begin position="1619"/>
        <end position="1697"/>
    </location>
</feature>
<dbReference type="InterPro" id="IPR000048">
    <property type="entry name" value="IQ_motif_EF-hand-BS"/>
</dbReference>
<dbReference type="InterPro" id="IPR036116">
    <property type="entry name" value="FN3_sf"/>
</dbReference>
<evidence type="ECO:0000256" key="11">
    <source>
        <dbReference type="ARBA" id="ARBA00022723"/>
    </source>
</evidence>
<keyword evidence="15" id="KW-0067">ATP-binding</keyword>
<feature type="region of interest" description="Disordered" evidence="25">
    <location>
        <begin position="5600"/>
        <end position="5643"/>
    </location>
</feature>
<sequence length="6654" mass="723535">MDHSSFSGAPRFLTRPKAFVVSVGKDATLSCQIVGNPTPQVSWEKDRQPVEAGARFRLAQDDDLYCLTILDLALGDSGQYVCRARNAIGEAFAAVGLQVNAEAACAEQAPHFLLRPTSIRVHEGAEATFRCRVRGSPPMAVSWTKDGRRLGSPDAPRVSVEASGEASALRIQAARPRDGGTYTVRAENPLGSASAAAALTVDTDVDAAGPPGASTAALLAHLQRRREAMRAEGAPASPPSTGTRTCTVTEGKHARLSCYVTGEPKPETVWKKDGQLVVEGRRHVVYEDAQENFVLKILFCKQSDRGLYTCTASNLVGQTYSSVLVVVREPAVPFKKRLQDLEVQEKESATFQCEVPLPAAEAAWYKEETRLWASSKYAIEEAGTERRLTVHNVSADDDAVYICEMAEGSRTVAELAVRGNLIRKLPRKTAVRVGDTAMFCVELARPENPVRWLRNHEEVVAGGRVAITTEGTCHTLTISQCSLEDVGEVAFVAGDCRTSTQFSVSAPRKPPLHAPEAPVVKARTESSVTLSWSPPPHGDHPVAIDGYLVEKKRLGTYTWSRCHEAEWVATPKLTVAGVAEEGDFQFRVSAVNSFGQSHYLEFPGTVHLVPQLAVKTPLKAVEAVEGSEVTFSVDLTMASAGEWFLNGQSLKASNVYMIRRDGTRHTVTIRSVPASLHGAELKFVANGIESSIRMEVRAAPGLTTKRPAAVQEVLARLHEEAQLLAELSDQAAAVTWLKDGRVLPPGPKYEVQALAGQQALLVRDVARDDAGLYECISRGDRIAYQLSVQGLTPFRHKDSAGGCVDAVAGGPAHFECETAEDHVPVRWFKDGTELDRSCLRFSQEDMGTRHRLVATSVTRVDEGTYSCRVGEHSVDFRLRVSEPTVVFAKEQQARSEVQAEAGASATLSCEVAQAQTEVTWYKDGKKLSGSSKVRVEAKGCVRRLVLQQAGKADSGEYSCEAGGQRVSFHLDVTEPTVVFAKEQQAHSEVQAEAGASATLSCEVAQAQTEVTWYKDGKKLSGSSKVRVEAKGCVRRLVLQQAGKADSGEYSCEAGGQRVSFHLDVTEPTVVFAKEQQARSEVQAEAGASATLSCEVAQAQTEVTWYKDGKKLSGSSKVRVEAKGCVRRLVLQQAGKADSGEYSCEAGGQRVSFHLDVTEPTVVFAKEQQARSEVQAEAGASATLSCEVAQAQTEVTWYKDGKKLSGSSKVRVEAKGCVRRLVLQQAGKADSGEYSCEAGGQRVSFHLDVTEPTVVFAKEQQARSEVQAEAGASATLSCEVAQAQTEVTWYKDGKKLSGSSKVRVEAKGCVRRLVLQQAGKADSGEYSCEAGGQRVSFHLDVTEPTVVFAKEQQAHSEVQAEAGASATLSCEVAQAQTEVTWYKDGKKLSGSSKVRVEAKGCVRRLVLQQAGKADSGEYSCEAGGQRVSFHLDVTEPTVVFAKEQQARSEVQAEAGASATLSCEVAQAQTEVTWYKDGKKLSGSSKVRVEAKGCVRRLVLQQAGKADSGEYSCEAGGQRVSFHLDVTEPTVVFAKEQQARSEVQAEAGASATLSCEVAQAQTEVTWYKDGKKLSGSSKVRVEAKGCVRRLVLQQAGKADSGEYSCEAGGQRVSFHLDVTEPTVVFAKEQQARSEVQAEAGASATLSCEVAQAQTEVTWYKDGKKLSGSSKVRVEAKGCVRRLVLQQAGKADSGEYSCEAGGQRVSFHLDVTEPESEPPVVRGPSRREPLIIREHDDIVLTATLTTPSVAAVTWLKDGVEIRRSKRHETASLGQVHTLTVRGAQTLDSAVYSCRVGAERQDFPVQVEEVAAKFCRPLEPVSGELGGTATLVCELSPAQAEVLWRCGSTQLRAGKRFQMGASGTQRSLTVSGLRAEDAGEYVCESRDDRTSARLSVQVPREVKFTSGLSAVVAEEGREATFQCVVTPSDAAVTWFRDGAQLQPSEKFLMSQSGASHSLTILSLVLEDAGLITAEAEGVTSAATLRVREAPILFKKKLEPQTVEERSSVTLGVELTRPWPEVKWTRNAVALAPGENVAIYAEGSIHRLVLRSAGFSDRGFYGCETPDDKTQAKLTVEMRQVRLVRGLQEVEAREQDSATMEVELSHTDVEGSWTRDGLRLQPGPTCQLAVLGPTHTLMLSKLQPQDSGLIAFKAEGIHTSARLVVTELPVRFSRLLQDVVATEKDKVTLECELSRPNVDVRWLKDGVELQVGKTVGMVTQGSCRSLIIYRCAPEDQGVYVCDAQDAQTSASLKVQGRNVQIVRPLEDVEVMEKEGATFSCEVSHEEVPAQWFREGSKLRPSDNVRIRQEGRTYTLIFRRVLVEEAGEIRFVAENAESRAQLRVREPPVSILRPLRDKIAMEKHRGILECQMSRASAQVRWFKGGMELQPGPKYEMVSDGFYRKLVINDVQPEDEDTYTCDAGNVKTSAQFFVEEQSITIVRGLQDVTVMEPAPAWFECETSIPSVRPPKWLLGKTVLQAGADVGVEQEGTVHRLMLRRTCSTMTGPVHFTIGKSRSTAHLVVSDIPVVLTRPLEPKAGRELQSVVLSCDFKPSPKAVQWYKEDKPLAPSDKFKMSLEGHMAELRVLRLTPADAGVYRCQAGSAQSSAEVTVEAREVTVTQPLQDAEAVEEGRVCFSCELSHEDEEVEWSLNGTTLYNDSFHEITHEGRRHTLVLKRVRRADAGTIRASSLKVSASARLEVRAKPVVFLKALDDVSAEERGTLALQCEVSDPQALVVWRKDGVELGPSDKYDFLHTAGTRGLVVHDLSRDDAGLYTCHLDTEETRARVNVHDLHVGITKRLKTVEVLEGEGCSFECVLSHEDTGDIATWMINGKTVGSSGRFRATRQGRKYTLTVQEVVLADAGEVVFSMRGLTSKASLIVRERPVDITKPLEDQRAALGEDAVLSCELSRAGTPVRWLKDGKVIRKSQKYDLLTEGTRAVLVIHAASLKDSGEYTCETEVSKSTASLHVEEQANWFTEELADLQVEEKGTAVFTCKTERPVAMVTWLKGLSELCASRKHAPSQEGVTLRLTISALEKADSDTYTCDIGQARSQARLLVQGQRILILEDLGDAEVQEGSSATFSCRVSPADYGPVHWFLDKTALYANELNEIKAQPGGYHVLILRQLALKDSGTIHFEAGDQRSSATLRVTEKPGVFSLELTDAMVTEGEDLTLVCETTAPDNPVHWTKDGKALRPSARCQLSHEGCRAQLVIIGTTPQDGGRYKCEAGGAWSSSIVRVHARPVQFREGLKDMEVLEGGAATLRCALSSVVTPVEWRCGDELLRPGGKYSMRQDGARLELVVRDLRPQDSGQYACCYGDQMTSATLTVKALPAEFIGRMRSREATEGATVTLRCELSKAAPVEWRKGPETLRAGDRVSLRQDGAVCELEIRGLAVADAGEYSCVCGQERTSATLTVRALSAEFIGRLRSKEAMEGATATLCCELSKAAPVEWRKGTETLRIADRISLRQDGTLCELEIRGLDVADAGEYSCVCGQERTSATLTVKALPAKFTKGLRKEEATEGAAVTLHCELSKAAPVEWRKGPETLRAGDRVSLRQDGAVCELEIRGLAVADAGEYSCMCGQERTSATLTVRALPAKFTKGLRNEEATEGATTTLHCELSKAAPVEWRKGPETLRAGDRVSLRQDGAVCELEIRGLAVADAGEYSCVCGQERTSATLTIRALPAKFTKGLRNEEATEGATTTLHCELSKAAPVEWRKGPETLRARDRVSLRQDGAVCELEIRGLAVADAGEYSCVCGQERTSATLTVRALPAKFTKGLRKEEATEGAAVTLHCELSKAAPVEWRKGPETLRAGDRVSLRQDGAVCELEIRGLAVADAGEYSCMCGQERTSATLTVRALPAKFTKGLRNEEATEGATTTLRCELSKAAPVEWRKGPETLRAGDRVSLRQDGAVCELEIRGLAVADAGEYSCVCGQERTSATLTIRAPQVIFREPLQNVQAEEGAWASLQCELSEPSTVVWSKGGLELQADGRRELRQQGCSVELVLRDLRREDAGEYTCTCGSQATSATLIITAAPVHFIRELQAQEVDEGMTARLCCELSRASASVEWRKGSLQLFPCAKYQMVQEGVAVELLVLSVEQEDAGHYTCDTGHAQSTASLFVRAPRPMFQTELQGTEQEVGGVARLCCQLSKVEPGAPVQWLKEGVELHAGPKYEMHYQGATCELLIHGLEAKDTGEYACVVSGQKTLASVKVREPEVTIVRGLVSAEVQADGEVEFNCEVSQVGATDVEWRLQGLPLQNNEVTEVAVRDGRTHTLRLKSVTPEDAGTVSFHVGIHMSSAQLTVRAPEVTILEPLQDVQLSEGQDAHFRCRLSRASGQEARWALGGVPLQANEMNNITVEQGTLYSLTLHKVTLEDAGTISFQVGSCSSEAQLKVTAKNMVVRGLENVEAPEGGEALFECQLSQPEVAAHTWLLDDEPVLSSENAEVVYFENGLRHLLLLKNLRPQDSCRVTFLAGDMVTSAFLTVRGWRLEVLEPPRDAAVRAGELAQFSCTLSESVPVGEAIWYINGAAVPPDDADWTVTADGNHHALLLRCARPHHAGEVTFAARDAVASARLTVLGLPDPPEDAEVVGRSDRSVTLSWVAPTSDGGGGLCGYRVEMKAAATGEWRLCHELVPEPECVVDGLDPGETYRFRVAAVGPAGAGEPVHLPQTVRLEPLELEPVPPAPESRQVSAGQDVRLECEVAEAGEVVWLKGTERIQPSGRFQVLCRGRRQTLVIRGFSAEDQGEYRCGPTRDPASATATAFQVVLLPGSGAEAPTQPSLPPEAAQEGDLHLLWEALARKRRMSREPTLDSISELPEEDGRLQFLRQETEEAAPDLSEDYSTADELARTGEADLSHTSSDDESRAGTPSLVTYLKKAGRPGSSPLVSKIGAPAVPSGKPQKEQEQPATACQLLGDLGDPSLDKAAMKIQAAFKGYKVRKEIRQQEGPVFRRTFADTEAQMGDVLLLECVVSSKADVRACWLKDGVELTDGRHHHIDQLGDGTCSLLVTGLGHTDTGCYTCQVSSKFGQVAHSAHVVVIGTESEAESSSSSELDDAFRRAARRLHRLFRTKGPAEVSDEEIFLSADEGSAEPEEPADWQTYREDEHLVCIRFEALAEAHQAATRFQEMFGMLGIGVNISLSEQGPRGVEMRIAKVALAPTAPLELVPSLLTAEAAPVFLTELQNQEVQDGYPVSFDCVVTGQPMPNVRWFKDGRVLEEDDHYMISDDQQGGHQLIITAVVPADMGVYRCLAENSMGVSSTKAELRVDLTSTDYDTAADATESSSYFSAQGFLSSREQEGAESASEEGQLPQVVEELKDLQVAPGTRLAKFQLKVKGYPAPRLYWFKDGQPLAASARIRMVDKKTLHTLEVLSVTSEDAGQYSAYVSNAVGAAYSSARLLVRGPSDPEEKPAADVQQQLAPPRFLEKFTSKKVKKGSSITFSVKVEGLPAPAVHWLREEAEQVLWICQDTPGYTVASSAQQHSLVLLDVGQQHQGTYTCIASNAAGQALCSASLHVSGMPKEVGTAGLQAGVKESLISTFLQGTQAISAQMLEPVGFADLAGQKKGEPLASEAHGHLSLAEVGTEEFLQKLTSQITEMVSAKITQAKLQVPGGDSDEESKTPSASPRHGRSRPSSSVQESSSESEDGDSRGEIFDIYVVTADYLPLGAEQDAISLREGQYVEVLDSAHPLRWLVRTKPTKSSPSRQGWVSPAYLDRRLKLSPEWGSSEAPEFPGEAVSEDEYKARLSSVIQELLSSEQAFVDNLEFLQSHHMQHLDCCPHVPTAVASQKAIIFRNIQDLSHFHSSFLQELQSCDTDDDVAMCFIKNQEAFEKYLEFLVGRVQAESVVVSTAVQEFYKKYAEEVLSAANPSQPPPPPLQHFLEQPVQRVQQYQALLKELIRNKARNQQNCALLEQAYAVVSALPQRAENQLHVSLMENYPGTLEALGEPIRQGHFIVWEGAPGARMPWKGHHRHVFLFRHHLVVCKPRRDSRTDTFSYVFRNMMKLSSIDLNEQVEGDDRAFEVWHEREDSVRKYLLQARTVITKNAWVKEISSIQQRLALPVWRAPDFEEELADCTAELGETVKLACRVTGTPKPIVSWYKDGKPVEVDPHHILIEDPDGSCTLILDNLTGVDSGQYMCFAASAAGNASTLGKILVQVPPRFVNKVRAVPFLEGEDAQITCTIEGAPHPQIRWYKDGALLTPGGKYRTLSEPRSGLLVLEIQAASKEDLGHYECELINRLGSTRGGTELSLQSPVLRAQEQRCREHIAVLEVTEQETKVPKKTVIIEETITTVVKSPRGRRRSPSKSPSRSPSRRHASPSRPGLQAPELLYTPGLGQPRRPTAEPGWRPTVPTLYVTEPGAHMQALPRGTGPPPKWVEVEETIEVQVKKTGQRGVSPATEVPGSSAGLLFMLPGGTPGGDPNTNNSNNKLLAQEPPDQGRAMGSVSEPLILDTGPETPGLSSPWTTEEEVLLEEEGRGTHQTEELLGADDLWGRDPKILEHDGRALTLADLEDYVPREGETFGCSGPVPSASDDPPCEVSVLQREISEPTVGQPVLLNVGRPLGPRGPPGFFSHLPQDGALLGPQGPGPTVSFCIREARAEGATSWKPSFCTQVQHSSDSGQSSFKTEISAQTVSFGTVGETVTLHIQPDRDECPSPSQG</sequence>
<dbReference type="FunFam" id="2.60.40.10:FF:000502">
    <property type="entry name" value="obscurin-like protein 1 isoform X2"/>
    <property type="match status" value="1"/>
</dbReference>
<keyword evidence="14" id="KW-0418">Kinase</keyword>
<feature type="domain" description="Ig-like" evidence="29">
    <location>
        <begin position="4663"/>
        <end position="4744"/>
    </location>
</feature>
<evidence type="ECO:0000256" key="21">
    <source>
        <dbReference type="ARBA" id="ARBA00047899"/>
    </source>
</evidence>
<evidence type="ECO:0000256" key="17">
    <source>
        <dbReference type="ARBA" id="ARBA00022860"/>
    </source>
</evidence>
<feature type="domain" description="Ig-like" evidence="29">
    <location>
        <begin position="10"/>
        <end position="100"/>
    </location>
</feature>
<dbReference type="CDD" id="cd00096">
    <property type="entry name" value="Ig"/>
    <property type="match status" value="4"/>
</dbReference>
<dbReference type="SUPFAM" id="SSF49265">
    <property type="entry name" value="Fibronectin type III"/>
    <property type="match status" value="1"/>
</dbReference>
<dbReference type="PANTHER" id="PTHR35971">
    <property type="entry name" value="SI:DKEY-31G6.6"/>
    <property type="match status" value="1"/>
</dbReference>
<comment type="caution">
    <text evidence="31">The sequence shown here is derived from an EMBL/GenBank/DDBJ whole genome shotgun (WGS) entry which is preliminary data.</text>
</comment>
<dbReference type="SUPFAM" id="SSF48726">
    <property type="entry name" value="Immunoglobulin"/>
    <property type="match status" value="56"/>
</dbReference>
<organism evidence="31 32">
    <name type="scientific">Rousettus aegyptiacus</name>
    <name type="common">Egyptian fruit bat</name>
    <name type="synonym">Pteropus aegyptiacus</name>
    <dbReference type="NCBI Taxonomy" id="9407"/>
    <lineage>
        <taxon>Eukaryota</taxon>
        <taxon>Metazoa</taxon>
        <taxon>Chordata</taxon>
        <taxon>Craniata</taxon>
        <taxon>Vertebrata</taxon>
        <taxon>Euteleostomi</taxon>
        <taxon>Mammalia</taxon>
        <taxon>Eutheria</taxon>
        <taxon>Laurasiatheria</taxon>
        <taxon>Chiroptera</taxon>
        <taxon>Yinpterochiroptera</taxon>
        <taxon>Pteropodoidea</taxon>
        <taxon>Pteropodidae</taxon>
        <taxon>Rousettinae</taxon>
        <taxon>Rousettus</taxon>
    </lineage>
</organism>
<dbReference type="PANTHER" id="PTHR35971:SF4">
    <property type="entry name" value="OBSCURIN"/>
    <property type="match status" value="1"/>
</dbReference>
<dbReference type="SMART" id="SM00406">
    <property type="entry name" value="IGv"/>
    <property type="match status" value="17"/>
</dbReference>
<feature type="domain" description="Ig-like" evidence="29">
    <location>
        <begin position="793"/>
        <end position="881"/>
    </location>
</feature>
<feature type="domain" description="Ig-like" evidence="29">
    <location>
        <begin position="1067"/>
        <end position="1145"/>
    </location>
</feature>
<feature type="domain" description="Fibronectin type-III" evidence="30">
    <location>
        <begin position="4577"/>
        <end position="4671"/>
    </location>
</feature>
<feature type="domain" description="Ig-like" evidence="29">
    <location>
        <begin position="2164"/>
        <end position="2248"/>
    </location>
</feature>
<keyword evidence="7" id="KW-0963">Cytoplasm</keyword>
<feature type="domain" description="SH3" evidence="26">
    <location>
        <begin position="5646"/>
        <end position="5713"/>
    </location>
</feature>
<dbReference type="SUPFAM" id="SSF50044">
    <property type="entry name" value="SH3-domain"/>
    <property type="match status" value="1"/>
</dbReference>
<dbReference type="FunFam" id="2.60.40.10:FF:000954">
    <property type="entry name" value="Obscurin, cytoskeletal calmodulin and titin-interacting RhoGEF"/>
    <property type="match status" value="1"/>
</dbReference>
<dbReference type="InterPro" id="IPR007110">
    <property type="entry name" value="Ig-like_dom"/>
</dbReference>
<evidence type="ECO:0000256" key="24">
    <source>
        <dbReference type="SAM" id="Coils"/>
    </source>
</evidence>
<feature type="domain" description="Ig-like" evidence="29">
    <location>
        <begin position="1435"/>
        <end position="1513"/>
    </location>
</feature>
<dbReference type="FunFam" id="1.20.900.10:FF:000027">
    <property type="entry name" value="Obscurin, cytoskeletal calmodulin and titin-interacting RhoGEF"/>
    <property type="match status" value="1"/>
</dbReference>
<dbReference type="InterPro" id="IPR003599">
    <property type="entry name" value="Ig_sub"/>
</dbReference>
<dbReference type="InterPro" id="IPR013783">
    <property type="entry name" value="Ig-like_fold"/>
</dbReference>
<evidence type="ECO:0000313" key="32">
    <source>
        <dbReference type="Proteomes" id="UP000593571"/>
    </source>
</evidence>
<feature type="domain" description="Ig-like" evidence="29">
    <location>
        <begin position="2341"/>
        <end position="2433"/>
    </location>
</feature>
<evidence type="ECO:0000256" key="23">
    <source>
        <dbReference type="PROSITE-ProRule" id="PRU00192"/>
    </source>
</evidence>
<evidence type="ECO:0000256" key="12">
    <source>
        <dbReference type="ARBA" id="ARBA00022737"/>
    </source>
</evidence>
<evidence type="ECO:0000256" key="25">
    <source>
        <dbReference type="SAM" id="MobiDB-lite"/>
    </source>
</evidence>
<dbReference type="InterPro" id="IPR013106">
    <property type="entry name" value="Ig_V-set"/>
</dbReference>
<dbReference type="SMART" id="SM00015">
    <property type="entry name" value="IQ"/>
    <property type="match status" value="1"/>
</dbReference>
<feature type="domain" description="Ig-like" evidence="29">
    <location>
        <begin position="1822"/>
        <end position="1891"/>
    </location>
</feature>
<dbReference type="SUPFAM" id="SSF48065">
    <property type="entry name" value="DBL homology domain (DH-domain)"/>
    <property type="match status" value="1"/>
</dbReference>
<feature type="domain" description="Ig-like" evidence="29">
    <location>
        <begin position="1343"/>
        <end position="1421"/>
    </location>
</feature>
<keyword evidence="32" id="KW-1185">Reference proteome</keyword>
<dbReference type="InterPro" id="IPR011993">
    <property type="entry name" value="PH-like_dom_sf"/>
</dbReference>
<feature type="compositionally biased region" description="Low complexity" evidence="25">
    <location>
        <begin position="6413"/>
        <end position="6422"/>
    </location>
</feature>
<keyword evidence="12" id="KW-0677">Repeat</keyword>
<feature type="domain" description="Ig-like" evidence="29">
    <location>
        <begin position="1159"/>
        <end position="1237"/>
    </location>
</feature>
<dbReference type="GO" id="GO:0005524">
    <property type="term" value="F:ATP binding"/>
    <property type="evidence" value="ECO:0007669"/>
    <property type="project" value="UniProtKB-KW"/>
</dbReference>
<dbReference type="InterPro" id="IPR052385">
    <property type="entry name" value="Obscurin/Obscurin-like_Reg"/>
</dbReference>
<dbReference type="CDD" id="cd12025">
    <property type="entry name" value="SH3_Obscurin_like"/>
    <property type="match status" value="1"/>
</dbReference>
<dbReference type="CDD" id="cd00063">
    <property type="entry name" value="FN3"/>
    <property type="match status" value="2"/>
</dbReference>
<dbReference type="GO" id="GO:0005516">
    <property type="term" value="F:calmodulin binding"/>
    <property type="evidence" value="ECO:0007669"/>
    <property type="project" value="UniProtKB-KW"/>
</dbReference>
<feature type="domain" description="Ig-like" evidence="29">
    <location>
        <begin position="4943"/>
        <end position="5032"/>
    </location>
</feature>
<feature type="domain" description="Ig-like" evidence="29">
    <location>
        <begin position="4120"/>
        <end position="4212"/>
    </location>
</feature>
<keyword evidence="19" id="KW-0539">Nucleus</keyword>
<feature type="domain" description="Ig-like" evidence="29">
    <location>
        <begin position="5416"/>
        <end position="5511"/>
    </location>
</feature>
<evidence type="ECO:0000256" key="7">
    <source>
        <dbReference type="ARBA" id="ARBA00022490"/>
    </source>
</evidence>
<dbReference type="PROSITE" id="PS50002">
    <property type="entry name" value="SH3"/>
    <property type="match status" value="1"/>
</dbReference>
<feature type="domain" description="Ig-like" evidence="29">
    <location>
        <begin position="2521"/>
        <end position="2605"/>
    </location>
</feature>
<evidence type="ECO:0000256" key="6">
    <source>
        <dbReference type="ARBA" id="ARBA00022443"/>
    </source>
</evidence>
<keyword evidence="18" id="KW-1015">Disulfide bond</keyword>
<evidence type="ECO:0000256" key="13">
    <source>
        <dbReference type="ARBA" id="ARBA00022741"/>
    </source>
</evidence>
<keyword evidence="10" id="KW-0808">Transferase</keyword>
<dbReference type="FunFam" id="2.60.40.10:FF:000665">
    <property type="entry name" value="obscurin isoform X1"/>
    <property type="match status" value="1"/>
</dbReference>
<dbReference type="FunFam" id="2.60.40.10:FF:000898">
    <property type="entry name" value="Obscurin, cytoskeletal calmodulin and titin-interacting RhoGEF"/>
    <property type="match status" value="1"/>
</dbReference>
<feature type="domain" description="Ig-like" evidence="29">
    <location>
        <begin position="6060"/>
        <end position="6143"/>
    </location>
</feature>
<evidence type="ECO:0000256" key="14">
    <source>
        <dbReference type="ARBA" id="ARBA00022777"/>
    </source>
</evidence>
<evidence type="ECO:0000259" key="29">
    <source>
        <dbReference type="PROSITE" id="PS50835"/>
    </source>
</evidence>
<dbReference type="EMBL" id="JACASE010000007">
    <property type="protein sequence ID" value="KAF6448222.1"/>
    <property type="molecule type" value="Genomic_DNA"/>
</dbReference>
<dbReference type="InterPro" id="IPR001849">
    <property type="entry name" value="PH_domain"/>
</dbReference>
<dbReference type="FunFam" id="2.60.40.10:FF:000747">
    <property type="entry name" value="obscurin isoform X6"/>
    <property type="match status" value="1"/>
</dbReference>
<feature type="domain" description="Ig-like" evidence="29">
    <location>
        <begin position="3854"/>
        <end position="3937"/>
    </location>
</feature>
<keyword evidence="9" id="KW-0597">Phosphoprotein</keyword>
<dbReference type="CDD" id="cd20971">
    <property type="entry name" value="IgI_1_Titin-A168_like"/>
    <property type="match status" value="1"/>
</dbReference>
<feature type="domain" description="Ig-like" evidence="29">
    <location>
        <begin position="3678"/>
        <end position="3761"/>
    </location>
</feature>
<dbReference type="FunFam" id="2.60.40.10:FF:001032">
    <property type="entry name" value="Obscurin, cytoskeletal calmodulin and titin-interacting RhoGEF"/>
    <property type="match status" value="1"/>
</dbReference>
<feature type="region of interest" description="Disordered" evidence="25">
    <location>
        <begin position="6284"/>
        <end position="6345"/>
    </location>
</feature>
<keyword evidence="13" id="KW-0547">Nucleotide-binding</keyword>
<dbReference type="Pfam" id="PF00621">
    <property type="entry name" value="RhoGEF"/>
    <property type="match status" value="1"/>
</dbReference>
<dbReference type="SMART" id="SM00233">
    <property type="entry name" value="PH"/>
    <property type="match status" value="1"/>
</dbReference>
<dbReference type="FunFam" id="2.60.40.10:FF:000866">
    <property type="entry name" value="Obscurin, cytoskeletal calmodulin and titin-interacting RhoGEF"/>
    <property type="match status" value="1"/>
</dbReference>
<keyword evidence="8" id="KW-0723">Serine/threonine-protein kinase</keyword>
<reference evidence="31 32" key="1">
    <citation type="journal article" date="2020" name="Nature">
        <title>Six reference-quality genomes reveal evolution of bat adaptations.</title>
        <authorList>
            <person name="Jebb D."/>
            <person name="Huang Z."/>
            <person name="Pippel M."/>
            <person name="Hughes G.M."/>
            <person name="Lavrichenko K."/>
            <person name="Devanna P."/>
            <person name="Winkler S."/>
            <person name="Jermiin L.S."/>
            <person name="Skirmuntt E.C."/>
            <person name="Katzourakis A."/>
            <person name="Burkitt-Gray L."/>
            <person name="Ray D.A."/>
            <person name="Sullivan K.A.M."/>
            <person name="Roscito J.G."/>
            <person name="Kirilenko B.M."/>
            <person name="Davalos L.M."/>
            <person name="Corthals A.P."/>
            <person name="Power M.L."/>
            <person name="Jones G."/>
            <person name="Ransome R.D."/>
            <person name="Dechmann D.K.N."/>
            <person name="Locatelli A.G."/>
            <person name="Puechmaille S.J."/>
            <person name="Fedrigo O."/>
            <person name="Jarvis E.D."/>
            <person name="Hiller M."/>
            <person name="Vernes S.C."/>
            <person name="Myers E.W."/>
            <person name="Teeling E.C."/>
        </authorList>
    </citation>
    <scope>NUCLEOTIDE SEQUENCE [LARGE SCALE GENOMIC DNA]</scope>
    <source>
        <strain evidence="31">MRouAeg1</strain>
        <tissue evidence="31">Muscle</tissue>
    </source>
</reference>
<dbReference type="InterPro" id="IPR036179">
    <property type="entry name" value="Ig-like_dom_sf"/>
</dbReference>
<feature type="domain" description="Ig-like" evidence="29">
    <location>
        <begin position="330"/>
        <end position="413"/>
    </location>
</feature>
<feature type="domain" description="Ig-like" evidence="29">
    <location>
        <begin position="1986"/>
        <end position="2070"/>
    </location>
</feature>
<feature type="domain" description="Ig-like" evidence="29">
    <location>
        <begin position="1527"/>
        <end position="1605"/>
    </location>
</feature>
<gene>
    <name evidence="31" type="ORF">HJG63_014533</name>
</gene>
<comment type="cofactor">
    <cofactor evidence="1">
        <name>Mg(2+)</name>
        <dbReference type="ChEBI" id="CHEBI:18420"/>
    </cofactor>
</comment>
<dbReference type="Gene3D" id="1.20.900.10">
    <property type="entry name" value="Dbl homology (DH) domain"/>
    <property type="match status" value="1"/>
</dbReference>
<feature type="domain" description="Ig-like" evidence="29">
    <location>
        <begin position="700"/>
        <end position="787"/>
    </location>
</feature>
<dbReference type="PROSITE" id="PS00290">
    <property type="entry name" value="IG_MHC"/>
    <property type="match status" value="1"/>
</dbReference>
<keyword evidence="16" id="KW-0460">Magnesium</keyword>
<feature type="domain" description="Ig-like" evidence="29">
    <location>
        <begin position="1715"/>
        <end position="1807"/>
    </location>
</feature>
<keyword evidence="24" id="KW-0175">Coiled coil</keyword>
<feature type="domain" description="Ig-like" evidence="29">
    <location>
        <begin position="2252"/>
        <end position="2337"/>
    </location>
</feature>
<feature type="domain" description="Ig-like" evidence="29">
    <location>
        <begin position="2973"/>
        <end position="3052"/>
    </location>
</feature>
<dbReference type="InterPro" id="IPR013098">
    <property type="entry name" value="Ig_I-set"/>
</dbReference>
<evidence type="ECO:0000256" key="19">
    <source>
        <dbReference type="ARBA" id="ARBA00023242"/>
    </source>
</evidence>
<comment type="catalytic activity">
    <reaction evidence="21">
        <text>L-threonyl-[protein] + ATP = O-phospho-L-threonyl-[protein] + ADP + H(+)</text>
        <dbReference type="Rhea" id="RHEA:46608"/>
        <dbReference type="Rhea" id="RHEA-COMP:11060"/>
        <dbReference type="Rhea" id="RHEA-COMP:11605"/>
        <dbReference type="ChEBI" id="CHEBI:15378"/>
        <dbReference type="ChEBI" id="CHEBI:30013"/>
        <dbReference type="ChEBI" id="CHEBI:30616"/>
        <dbReference type="ChEBI" id="CHEBI:61977"/>
        <dbReference type="ChEBI" id="CHEBI:456216"/>
        <dbReference type="EC" id="2.7.11.1"/>
    </reaction>
</comment>
<feature type="domain" description="Ig-like" evidence="29">
    <location>
        <begin position="2699"/>
        <end position="2783"/>
    </location>
</feature>
<feature type="domain" description="Fibronectin type-III" evidence="30">
    <location>
        <begin position="514"/>
        <end position="612"/>
    </location>
</feature>
<dbReference type="FunFam" id="2.60.40.10:FF:000075">
    <property type="entry name" value="Obscurin, cytoskeletal calmodulin and titin-interacting RhoGEF"/>
    <property type="match status" value="9"/>
</dbReference>
<dbReference type="Pfam" id="PF00612">
    <property type="entry name" value="IQ"/>
    <property type="match status" value="1"/>
</dbReference>
<keyword evidence="6 23" id="KW-0728">SH3 domain</keyword>
<evidence type="ECO:0000259" key="26">
    <source>
        <dbReference type="PROSITE" id="PS50002"/>
    </source>
</evidence>
<keyword evidence="11" id="KW-0479">Metal-binding</keyword>
<dbReference type="PROSITE" id="PS50835">
    <property type="entry name" value="IG_LIKE"/>
    <property type="match status" value="46"/>
</dbReference>
<dbReference type="CDD" id="cd23767">
    <property type="entry name" value="IQCD"/>
    <property type="match status" value="1"/>
</dbReference>
<dbReference type="PROSITE" id="PS50010">
    <property type="entry name" value="DH_2"/>
    <property type="match status" value="1"/>
</dbReference>
<protein>
    <recommendedName>
        <fullName evidence="5">non-specific serine/threonine protein kinase</fullName>
        <ecNumber evidence="5">2.7.11.1</ecNumber>
    </recommendedName>
</protein>
<dbReference type="FunFam" id="2.60.40.10:FF:000523">
    <property type="entry name" value="obscurin isoform X4"/>
    <property type="match status" value="1"/>
</dbReference>
<dbReference type="Pfam" id="PF22697">
    <property type="entry name" value="SOS1_NGEF_PH"/>
    <property type="match status" value="1"/>
</dbReference>
<dbReference type="Gene3D" id="2.30.30.40">
    <property type="entry name" value="SH3 Domains"/>
    <property type="match status" value="1"/>
</dbReference>
<feature type="domain" description="Ig-like" evidence="29">
    <location>
        <begin position="235"/>
        <end position="321"/>
    </location>
</feature>
<feature type="domain" description="Ig-like" evidence="29">
    <location>
        <begin position="4030"/>
        <end position="4114"/>
    </location>
</feature>
<feature type="domain" description="Ig-like" evidence="29">
    <location>
        <begin position="110"/>
        <end position="200"/>
    </location>
</feature>
<dbReference type="InterPro" id="IPR003006">
    <property type="entry name" value="Ig/MHC_CS"/>
</dbReference>
<feature type="coiled-coil region" evidence="24">
    <location>
        <begin position="5882"/>
        <end position="5909"/>
    </location>
</feature>
<proteinExistence type="inferred from homology"/>
<dbReference type="FunFam" id="2.60.40.10:FF:000050">
    <property type="entry name" value="Titin isoform B"/>
    <property type="match status" value="3"/>
</dbReference>
<dbReference type="FunFam" id="2.60.40.10:FF:000228">
    <property type="entry name" value="obscurin isoform X4"/>
    <property type="match status" value="10"/>
</dbReference>
<evidence type="ECO:0000256" key="16">
    <source>
        <dbReference type="ARBA" id="ARBA00022842"/>
    </source>
</evidence>
<evidence type="ECO:0000256" key="10">
    <source>
        <dbReference type="ARBA" id="ARBA00022679"/>
    </source>
</evidence>
<dbReference type="EC" id="2.7.11.1" evidence="5"/>
<evidence type="ECO:0000259" key="28">
    <source>
        <dbReference type="PROSITE" id="PS50010"/>
    </source>
</evidence>
<comment type="catalytic activity">
    <reaction evidence="22">
        <text>L-seryl-[protein] + ATP = O-phospho-L-seryl-[protein] + ADP + H(+)</text>
        <dbReference type="Rhea" id="RHEA:17989"/>
        <dbReference type="Rhea" id="RHEA-COMP:9863"/>
        <dbReference type="Rhea" id="RHEA-COMP:11604"/>
        <dbReference type="ChEBI" id="CHEBI:15378"/>
        <dbReference type="ChEBI" id="CHEBI:29999"/>
        <dbReference type="ChEBI" id="CHEBI:30616"/>
        <dbReference type="ChEBI" id="CHEBI:83421"/>
        <dbReference type="ChEBI" id="CHEBI:456216"/>
        <dbReference type="EC" id="2.7.11.1"/>
    </reaction>
</comment>
<feature type="domain" description="Ig-like" evidence="29">
    <location>
        <begin position="5171"/>
        <end position="5260"/>
    </location>
</feature>
<dbReference type="FunFam" id="2.60.40.10:FF:001103">
    <property type="entry name" value="Obscurin, cytoskeletal calmodulin and titin-interacting RhoGEF"/>
    <property type="match status" value="1"/>
</dbReference>
<dbReference type="FunFam" id="2.60.40.10:FF:001212">
    <property type="entry name" value="Obscurin, cytoskeletal calmodulin and titin-interacting RhoGEF"/>
    <property type="match status" value="1"/>
</dbReference>
<dbReference type="GO" id="GO:0005737">
    <property type="term" value="C:cytoplasm"/>
    <property type="evidence" value="ECO:0007669"/>
    <property type="project" value="UniProtKB-SubCell"/>
</dbReference>
<dbReference type="SMART" id="SM00408">
    <property type="entry name" value="IGc2"/>
    <property type="match status" value="46"/>
</dbReference>
<feature type="domain" description="Ig-like" evidence="29">
    <location>
        <begin position="3766"/>
        <end position="3849"/>
    </location>
</feature>
<keyword evidence="17" id="KW-0112">Calmodulin-binding</keyword>
<dbReference type="FunFam" id="2.60.40.10:FF:001295">
    <property type="entry name" value="Obscurin, cytoskeletal calmodulin and titin-interacting RhoGEF"/>
    <property type="match status" value="1"/>
</dbReference>
<feature type="domain" description="Ig-like" evidence="29">
    <location>
        <begin position="975"/>
        <end position="1053"/>
    </location>
</feature>
<dbReference type="GO" id="GO:0004674">
    <property type="term" value="F:protein serine/threonine kinase activity"/>
    <property type="evidence" value="ECO:0007669"/>
    <property type="project" value="UniProtKB-KW"/>
</dbReference>
<evidence type="ECO:0000256" key="1">
    <source>
        <dbReference type="ARBA" id="ARBA00001946"/>
    </source>
</evidence>
<feature type="region of interest" description="Disordered" evidence="25">
    <location>
        <begin position="4874"/>
        <end position="4902"/>
    </location>
</feature>
<feature type="compositionally biased region" description="Low complexity" evidence="25">
    <location>
        <begin position="5616"/>
        <end position="5635"/>
    </location>
</feature>
<dbReference type="FunFam" id="2.60.40.10:FF:000773">
    <property type="entry name" value="obscurin isoform X4"/>
    <property type="match status" value="1"/>
</dbReference>
<dbReference type="InterPro" id="IPR001452">
    <property type="entry name" value="SH3_domain"/>
</dbReference>
<feature type="domain" description="Ig-like" evidence="29">
    <location>
        <begin position="3941"/>
        <end position="4027"/>
    </location>
</feature>
<dbReference type="FunFam" id="2.60.40.10:FF:000148">
    <property type="entry name" value="titin isoform X1"/>
    <property type="match status" value="2"/>
</dbReference>
<dbReference type="InterPro" id="IPR036028">
    <property type="entry name" value="SH3-like_dom_sf"/>
</dbReference>
<dbReference type="FunFam" id="2.60.40.10:FF:000707">
    <property type="entry name" value="Obscurin, cytoskeletal calmodulin and titin-interacting RhoGEF"/>
    <property type="match status" value="1"/>
</dbReference>
<feature type="domain" description="DH" evidence="28">
    <location>
        <begin position="5739"/>
        <end position="5923"/>
    </location>
</feature>
<dbReference type="Gene3D" id="2.60.40.10">
    <property type="entry name" value="Immunoglobulins"/>
    <property type="match status" value="58"/>
</dbReference>
<dbReference type="FunFam" id="2.60.40.10:FF:000841">
    <property type="entry name" value="obscurin isoform X4"/>
    <property type="match status" value="1"/>
</dbReference>
<dbReference type="FunFam" id="2.30.29.30:FF:000197">
    <property type="entry name" value="obscurin isoform X5"/>
    <property type="match status" value="1"/>
</dbReference>
<accession>A0A7J8FM43</accession>
<dbReference type="GO" id="GO:0005634">
    <property type="term" value="C:nucleus"/>
    <property type="evidence" value="ECO:0007669"/>
    <property type="project" value="UniProtKB-SubCell"/>
</dbReference>
<dbReference type="GO" id="GO:0046872">
    <property type="term" value="F:metal ion binding"/>
    <property type="evidence" value="ECO:0007669"/>
    <property type="project" value="UniProtKB-KW"/>
</dbReference>
<feature type="domain" description="Ig-like" evidence="29">
    <location>
        <begin position="883"/>
        <end position="961"/>
    </location>
</feature>
<dbReference type="FunFam" id="2.60.40.10:FF:001652">
    <property type="entry name" value="Uncharacterized protein"/>
    <property type="match status" value="2"/>
</dbReference>
<dbReference type="FunFam" id="2.60.40.10:FF:000599">
    <property type="entry name" value="obscurin isoform X3"/>
    <property type="match status" value="1"/>
</dbReference>
<feature type="domain" description="Ig-like" evidence="29">
    <location>
        <begin position="3326"/>
        <end position="3409"/>
    </location>
</feature>
<dbReference type="PROSITE" id="PS50003">
    <property type="entry name" value="PH_DOMAIN"/>
    <property type="match status" value="1"/>
</dbReference>
<dbReference type="InterPro" id="IPR003961">
    <property type="entry name" value="FN3_dom"/>
</dbReference>
<feature type="domain" description="Ig-like" evidence="29">
    <location>
        <begin position="3590"/>
        <end position="3673"/>
    </location>
</feature>
<evidence type="ECO:0000256" key="5">
    <source>
        <dbReference type="ARBA" id="ARBA00012513"/>
    </source>
</evidence>
<dbReference type="FunFam" id="2.60.40.10:FF:000652">
    <property type="entry name" value="obscurin isoform X3"/>
    <property type="match status" value="1"/>
</dbReference>